<feature type="transmembrane region" description="Helical" evidence="7">
    <location>
        <begin position="159"/>
        <end position="181"/>
    </location>
</feature>
<feature type="transmembrane region" description="Helical" evidence="7">
    <location>
        <begin position="48"/>
        <end position="66"/>
    </location>
</feature>
<comment type="caution">
    <text evidence="8">The sequence shown here is derived from an EMBL/GenBank/DDBJ whole genome shotgun (WGS) entry which is preliminary data.</text>
</comment>
<evidence type="ECO:0000256" key="4">
    <source>
        <dbReference type="ARBA" id="ARBA00022692"/>
    </source>
</evidence>
<dbReference type="PANTHER" id="PTHR42038">
    <property type="match status" value="1"/>
</dbReference>
<gene>
    <name evidence="8" type="ORF">QBC33DRAFT_442941</name>
</gene>
<keyword evidence="9" id="KW-1185">Reference proteome</keyword>
<comment type="pathway">
    <text evidence="2">Secondary metabolite biosynthesis.</text>
</comment>
<feature type="transmembrane region" description="Helical" evidence="7">
    <location>
        <begin position="193"/>
        <end position="215"/>
    </location>
</feature>
<evidence type="ECO:0000313" key="9">
    <source>
        <dbReference type="Proteomes" id="UP001244011"/>
    </source>
</evidence>
<dbReference type="AlphaFoldDB" id="A0AAJ0C8Y9"/>
<dbReference type="GeneID" id="85307393"/>
<keyword evidence="6 7" id="KW-0472">Membrane</keyword>
<evidence type="ECO:0000256" key="3">
    <source>
        <dbReference type="ARBA" id="ARBA00006757"/>
    </source>
</evidence>
<keyword evidence="5 7" id="KW-1133">Transmembrane helix</keyword>
<feature type="transmembrane region" description="Helical" evidence="7">
    <location>
        <begin position="110"/>
        <end position="133"/>
    </location>
</feature>
<evidence type="ECO:0000256" key="7">
    <source>
        <dbReference type="SAM" id="Phobius"/>
    </source>
</evidence>
<dbReference type="GO" id="GO:0016020">
    <property type="term" value="C:membrane"/>
    <property type="evidence" value="ECO:0007669"/>
    <property type="project" value="UniProtKB-SubCell"/>
</dbReference>
<evidence type="ECO:0000256" key="1">
    <source>
        <dbReference type="ARBA" id="ARBA00004141"/>
    </source>
</evidence>
<feature type="transmembrane region" description="Helical" evidence="7">
    <location>
        <begin position="221"/>
        <end position="244"/>
    </location>
</feature>
<evidence type="ECO:0000256" key="5">
    <source>
        <dbReference type="ARBA" id="ARBA00022989"/>
    </source>
</evidence>
<dbReference type="PANTHER" id="PTHR42038:SF2">
    <property type="entry name" value="TERPENE CYCLASE AUSL"/>
    <property type="match status" value="1"/>
</dbReference>
<dbReference type="EMBL" id="MU838997">
    <property type="protein sequence ID" value="KAK1772150.1"/>
    <property type="molecule type" value="Genomic_DNA"/>
</dbReference>
<dbReference type="GO" id="GO:0016829">
    <property type="term" value="F:lyase activity"/>
    <property type="evidence" value="ECO:0007669"/>
    <property type="project" value="InterPro"/>
</dbReference>
<evidence type="ECO:0000256" key="2">
    <source>
        <dbReference type="ARBA" id="ARBA00005179"/>
    </source>
</evidence>
<comment type="similarity">
    <text evidence="3">Belongs to the paxB family.</text>
</comment>
<keyword evidence="4 7" id="KW-0812">Transmembrane</keyword>
<accession>A0AAJ0C8Y9</accession>
<evidence type="ECO:0000313" key="8">
    <source>
        <dbReference type="EMBL" id="KAK1772150.1"/>
    </source>
</evidence>
<name>A0AAJ0C8Y9_9PEZI</name>
<feature type="transmembrane region" description="Helical" evidence="7">
    <location>
        <begin position="78"/>
        <end position="98"/>
    </location>
</feature>
<dbReference type="InterPro" id="IPR039020">
    <property type="entry name" value="PaxB-like"/>
</dbReference>
<proteinExistence type="inferred from homology"/>
<dbReference type="Proteomes" id="UP001244011">
    <property type="component" value="Unassembled WGS sequence"/>
</dbReference>
<evidence type="ECO:0000256" key="6">
    <source>
        <dbReference type="ARBA" id="ARBA00023136"/>
    </source>
</evidence>
<organism evidence="8 9">
    <name type="scientific">Phialemonium atrogriseum</name>
    <dbReference type="NCBI Taxonomy" id="1093897"/>
    <lineage>
        <taxon>Eukaryota</taxon>
        <taxon>Fungi</taxon>
        <taxon>Dikarya</taxon>
        <taxon>Ascomycota</taxon>
        <taxon>Pezizomycotina</taxon>
        <taxon>Sordariomycetes</taxon>
        <taxon>Sordariomycetidae</taxon>
        <taxon>Cephalothecales</taxon>
        <taxon>Cephalothecaceae</taxon>
        <taxon>Phialemonium</taxon>
    </lineage>
</organism>
<dbReference type="Pfam" id="PF25129">
    <property type="entry name" value="Pyr4-TMTC"/>
    <property type="match status" value="1"/>
</dbReference>
<reference evidence="8" key="1">
    <citation type="submission" date="2023-06" db="EMBL/GenBank/DDBJ databases">
        <title>Genome-scale phylogeny and comparative genomics of the fungal order Sordariales.</title>
        <authorList>
            <consortium name="Lawrence Berkeley National Laboratory"/>
            <person name="Hensen N."/>
            <person name="Bonometti L."/>
            <person name="Westerberg I."/>
            <person name="Brannstrom I.O."/>
            <person name="Guillou S."/>
            <person name="Cros-Aarteil S."/>
            <person name="Calhoun S."/>
            <person name="Haridas S."/>
            <person name="Kuo A."/>
            <person name="Mondo S."/>
            <person name="Pangilinan J."/>
            <person name="Riley R."/>
            <person name="Labutti K."/>
            <person name="Andreopoulos B."/>
            <person name="Lipzen A."/>
            <person name="Chen C."/>
            <person name="Yanf M."/>
            <person name="Daum C."/>
            <person name="Ng V."/>
            <person name="Clum A."/>
            <person name="Steindorff A."/>
            <person name="Ohm R."/>
            <person name="Martin F."/>
            <person name="Silar P."/>
            <person name="Natvig D."/>
            <person name="Lalanne C."/>
            <person name="Gautier V."/>
            <person name="Ament-Velasquez S.L."/>
            <person name="Kruys A."/>
            <person name="Hutchinson M.I."/>
            <person name="Powell A.J."/>
            <person name="Barry K."/>
            <person name="Miller A.N."/>
            <person name="Grigoriev I.V."/>
            <person name="Debuchy R."/>
            <person name="Gladieux P."/>
            <person name="Thoren M.H."/>
            <person name="Johannesson H."/>
        </authorList>
    </citation>
    <scope>NUCLEOTIDE SEQUENCE</scope>
    <source>
        <strain evidence="8">8032-3</strain>
    </source>
</reference>
<dbReference type="RefSeq" id="XP_060288363.1">
    <property type="nucleotide sequence ID" value="XM_060424206.1"/>
</dbReference>
<feature type="transmembrane region" description="Helical" evidence="7">
    <location>
        <begin position="14"/>
        <end position="36"/>
    </location>
</feature>
<protein>
    <submittedName>
        <fullName evidence="8">Uncharacterized protein</fullName>
    </submittedName>
</protein>
<sequence>MGFSDTPPPSVPPWVVPASTALLGLGVLLWDATYILMTIRSIRTRSYAMPLLALALNVSWEIIYASAVAEDPLERAGFAVWLLLDIGLVYTTVAAAPTEWAGSPWVARRMGWILAGLVAVGCVGNAAFAAWWLGRPGVGYGDKAGKWYRGQEGFDTTELAFWSAALAQVVGSAGSLAMLLVRGHSGGTSYWIWFCRTMGTICGMILCNGLLWYYWPAAHGYFLNPFGIFLCGTALVCDAIYPFLLYQVRKTEIILPDGRCVAGPDRGPSAKVVVEKKKL</sequence>
<comment type="subcellular location">
    <subcellularLocation>
        <location evidence="1">Membrane</location>
        <topology evidence="1">Multi-pass membrane protein</topology>
    </subcellularLocation>
</comment>